<feature type="chain" id="PRO_5037879437" evidence="1">
    <location>
        <begin position="28"/>
        <end position="160"/>
    </location>
</feature>
<evidence type="ECO:0000256" key="1">
    <source>
        <dbReference type="SAM" id="SignalP"/>
    </source>
</evidence>
<feature type="signal peptide" evidence="1">
    <location>
        <begin position="1"/>
        <end position="27"/>
    </location>
</feature>
<evidence type="ECO:0000313" key="2">
    <source>
        <dbReference type="EMBL" id="MBU3844458.1"/>
    </source>
</evidence>
<protein>
    <submittedName>
        <fullName evidence="2">Uncharacterized protein</fullName>
    </submittedName>
</protein>
<dbReference type="EMBL" id="JAHLFE010000127">
    <property type="protein sequence ID" value="MBU3844458.1"/>
    <property type="molecule type" value="Genomic_DNA"/>
</dbReference>
<dbReference type="AlphaFoldDB" id="A0A948TGZ7"/>
<organism evidence="2 3">
    <name type="scientific">Candidatus Anaerobiospirillum pullicola</name>
    <dbReference type="NCBI Taxonomy" id="2838451"/>
    <lineage>
        <taxon>Bacteria</taxon>
        <taxon>Pseudomonadati</taxon>
        <taxon>Pseudomonadota</taxon>
        <taxon>Gammaproteobacteria</taxon>
        <taxon>Aeromonadales</taxon>
        <taxon>Succinivibrionaceae</taxon>
        <taxon>Anaerobiospirillum</taxon>
    </lineage>
</organism>
<reference evidence="2" key="1">
    <citation type="journal article" date="2021" name="PeerJ">
        <title>Extensive microbial diversity within the chicken gut microbiome revealed by metagenomics and culture.</title>
        <authorList>
            <person name="Gilroy R."/>
            <person name="Ravi A."/>
            <person name="Getino M."/>
            <person name="Pursley I."/>
            <person name="Horton D.L."/>
            <person name="Alikhan N.F."/>
            <person name="Baker D."/>
            <person name="Gharbi K."/>
            <person name="Hall N."/>
            <person name="Watson M."/>
            <person name="Adriaenssens E.M."/>
            <person name="Foster-Nyarko E."/>
            <person name="Jarju S."/>
            <person name="Secka A."/>
            <person name="Antonio M."/>
            <person name="Oren A."/>
            <person name="Chaudhuri R.R."/>
            <person name="La Ragione R."/>
            <person name="Hildebrand F."/>
            <person name="Pallen M.J."/>
        </authorList>
    </citation>
    <scope>NUCLEOTIDE SEQUENCE</scope>
    <source>
        <strain evidence="2">378</strain>
    </source>
</reference>
<sequence>MFRHYLSGFCASVAMVAAATFINVTVAAPADDSTAAPENNIPCPSFWQVQPNPSVENSLSYVHDSGELAVSVTYIADQSGAEVSAETFARVAAEQMNCSLPMHSNLLANAWAFTCEDGIEALVYGETGNLVLLSISGRSDETENYLDGFINFLSYQARRR</sequence>
<keyword evidence="1" id="KW-0732">Signal</keyword>
<dbReference type="Proteomes" id="UP000733611">
    <property type="component" value="Unassembled WGS sequence"/>
</dbReference>
<name>A0A948TGZ7_9GAMM</name>
<accession>A0A948TGZ7</accession>
<proteinExistence type="predicted"/>
<gene>
    <name evidence="2" type="ORF">H9847_06270</name>
</gene>
<evidence type="ECO:0000313" key="3">
    <source>
        <dbReference type="Proteomes" id="UP000733611"/>
    </source>
</evidence>
<reference evidence="2" key="2">
    <citation type="submission" date="2021-04" db="EMBL/GenBank/DDBJ databases">
        <authorList>
            <person name="Gilroy R."/>
        </authorList>
    </citation>
    <scope>NUCLEOTIDE SEQUENCE</scope>
    <source>
        <strain evidence="2">378</strain>
    </source>
</reference>
<comment type="caution">
    <text evidence="2">The sequence shown here is derived from an EMBL/GenBank/DDBJ whole genome shotgun (WGS) entry which is preliminary data.</text>
</comment>